<dbReference type="PANTHER" id="PTHR10876">
    <property type="entry name" value="ZINC FINGER PROTEIN ZPR1"/>
    <property type="match status" value="1"/>
</dbReference>
<dbReference type="AlphaFoldDB" id="A0AAD8ERL8"/>
<evidence type="ECO:0000256" key="2">
    <source>
        <dbReference type="ARBA" id="ARBA00022723"/>
    </source>
</evidence>
<dbReference type="InterPro" id="IPR004457">
    <property type="entry name" value="Znf_ZPR1"/>
</dbReference>
<dbReference type="InterPro" id="IPR056180">
    <property type="entry name" value="ZPR1_jr_dom"/>
</dbReference>
<reference evidence="7" key="2">
    <citation type="submission" date="2023-05" db="EMBL/GenBank/DDBJ databases">
        <authorList>
            <person name="Fouks B."/>
        </authorList>
    </citation>
    <scope>NUCLEOTIDE SEQUENCE</scope>
    <source>
        <strain evidence="7">Stay&amp;Tobe</strain>
        <tissue evidence="7">Testes</tissue>
    </source>
</reference>
<keyword evidence="2" id="KW-0479">Metal-binding</keyword>
<gene>
    <name evidence="7" type="ORF">L9F63_009512</name>
</gene>
<dbReference type="FunFam" id="2.60.120.1040:FF:000002">
    <property type="entry name" value="zinc finger protein ZPR1"/>
    <property type="match status" value="1"/>
</dbReference>
<proteinExistence type="inferred from homology"/>
<evidence type="ECO:0000313" key="7">
    <source>
        <dbReference type="EMBL" id="KAJ9600178.1"/>
    </source>
</evidence>
<dbReference type="InterPro" id="IPR040141">
    <property type="entry name" value="ZPR1"/>
</dbReference>
<dbReference type="Gene3D" id="2.60.120.1040">
    <property type="entry name" value="ZPR1, A/B domain"/>
    <property type="match status" value="2"/>
</dbReference>
<keyword evidence="3" id="KW-0863">Zinc-finger</keyword>
<comment type="similarity">
    <text evidence="1">Belongs to the ZPR1 family.</text>
</comment>
<sequence length="425" mass="47683">METKECSKPIFRNLNADDPDPETTEIESLCMNCRENGITRLLLTKIPFYKEVVIMSFECEQCGLKNNEIQPGGKVDEKGIRITLNVQTEGDLNRQVVKSDYTSIKIVEIDFEIPAQSQKGEVTTVEGMIDRAVAGLKQDQPVRRIQNPDIAAQIDQFIAKLLNLKSLEAPFTMVFEDISGNSYVENPRAPQKDPGVEVVRFNRNTDQDHILGIYTSHEVDIESESTASNNTGLLRKIEEGEFTLEDLHGEVLQFSTPCPNCSRDCETNMKVTTIPHFKDVVIMATNCDSCGHRSNESETCSLEIPELELSVGPYALGGRFTTVEGILTAMKDQLTSEGTMFVDSAEEETKHRMAKFTSQLEEVLEGHRQITLVLDDPAGNSYVQSFTHPEPDPDLVVNRYERTFAHNEELGLNDMKTENYETEAS</sequence>
<name>A0AAD8ERL8_DIPPU</name>
<keyword evidence="8" id="KW-1185">Reference proteome</keyword>
<dbReference type="GO" id="GO:0005634">
    <property type="term" value="C:nucleus"/>
    <property type="evidence" value="ECO:0007669"/>
    <property type="project" value="TreeGrafter"/>
</dbReference>
<dbReference type="InterPro" id="IPR042451">
    <property type="entry name" value="ZPR1_A/B_dom"/>
</dbReference>
<feature type="domain" description="Zinc finger ZPR1-type" evidence="6">
    <location>
        <begin position="256"/>
        <end position="385"/>
    </location>
</feature>
<dbReference type="Gene3D" id="2.20.25.420">
    <property type="entry name" value="ZPR1, zinc finger domain"/>
    <property type="match status" value="1"/>
</dbReference>
<dbReference type="FunFam" id="2.20.25.420:FF:000001">
    <property type="entry name" value="Zinc finger protein ZPR1"/>
    <property type="match status" value="1"/>
</dbReference>
<dbReference type="InterPro" id="IPR042452">
    <property type="entry name" value="ZPR1_Znf1/2"/>
</dbReference>
<keyword evidence="4" id="KW-0862">Zinc</keyword>
<feature type="region of interest" description="Disordered" evidence="5">
    <location>
        <begin position="1"/>
        <end position="21"/>
    </location>
</feature>
<dbReference type="Pfam" id="PF22794">
    <property type="entry name" value="jr-ZPR1"/>
    <property type="match status" value="2"/>
</dbReference>
<feature type="domain" description="Zinc finger ZPR1-type" evidence="6">
    <location>
        <begin position="28"/>
        <end position="186"/>
    </location>
</feature>
<dbReference type="GO" id="GO:0008270">
    <property type="term" value="F:zinc ion binding"/>
    <property type="evidence" value="ECO:0007669"/>
    <property type="project" value="UniProtKB-KW"/>
</dbReference>
<organism evidence="7 8">
    <name type="scientific">Diploptera punctata</name>
    <name type="common">Pacific beetle cockroach</name>
    <dbReference type="NCBI Taxonomy" id="6984"/>
    <lineage>
        <taxon>Eukaryota</taxon>
        <taxon>Metazoa</taxon>
        <taxon>Ecdysozoa</taxon>
        <taxon>Arthropoda</taxon>
        <taxon>Hexapoda</taxon>
        <taxon>Insecta</taxon>
        <taxon>Pterygota</taxon>
        <taxon>Neoptera</taxon>
        <taxon>Polyneoptera</taxon>
        <taxon>Dictyoptera</taxon>
        <taxon>Blattodea</taxon>
        <taxon>Blaberoidea</taxon>
        <taxon>Blaberidae</taxon>
        <taxon>Diplopterinae</taxon>
        <taxon>Diploptera</taxon>
    </lineage>
</organism>
<accession>A0AAD8ERL8</accession>
<evidence type="ECO:0000256" key="4">
    <source>
        <dbReference type="ARBA" id="ARBA00022833"/>
    </source>
</evidence>
<evidence type="ECO:0000259" key="6">
    <source>
        <dbReference type="SMART" id="SM00709"/>
    </source>
</evidence>
<evidence type="ECO:0000313" key="8">
    <source>
        <dbReference type="Proteomes" id="UP001233999"/>
    </source>
</evidence>
<evidence type="ECO:0000256" key="3">
    <source>
        <dbReference type="ARBA" id="ARBA00022771"/>
    </source>
</evidence>
<dbReference type="NCBIfam" id="TIGR00310">
    <property type="entry name" value="ZPR1_znf"/>
    <property type="match status" value="2"/>
</dbReference>
<dbReference type="Pfam" id="PF03367">
    <property type="entry name" value="Zn_ribbon_ZPR1"/>
    <property type="match status" value="1"/>
</dbReference>
<evidence type="ECO:0000256" key="1">
    <source>
        <dbReference type="ARBA" id="ARBA00008354"/>
    </source>
</evidence>
<dbReference type="SMART" id="SM00709">
    <property type="entry name" value="Zpr1"/>
    <property type="match status" value="2"/>
</dbReference>
<dbReference type="PANTHER" id="PTHR10876:SF0">
    <property type="entry name" value="ZINC FINGER PROTEIN ZPR1"/>
    <property type="match status" value="1"/>
</dbReference>
<reference evidence="7" key="1">
    <citation type="journal article" date="2023" name="IScience">
        <title>Live-bearing cockroach genome reveals convergent evolutionary mechanisms linked to viviparity in insects and beyond.</title>
        <authorList>
            <person name="Fouks B."/>
            <person name="Harrison M.C."/>
            <person name="Mikhailova A.A."/>
            <person name="Marchal E."/>
            <person name="English S."/>
            <person name="Carruthers M."/>
            <person name="Jennings E.C."/>
            <person name="Chiamaka E.L."/>
            <person name="Frigard R.A."/>
            <person name="Pippel M."/>
            <person name="Attardo G.M."/>
            <person name="Benoit J.B."/>
            <person name="Bornberg-Bauer E."/>
            <person name="Tobe S.S."/>
        </authorList>
    </citation>
    <scope>NUCLEOTIDE SEQUENCE</scope>
    <source>
        <strain evidence="7">Stay&amp;Tobe</strain>
    </source>
</reference>
<evidence type="ECO:0000256" key="5">
    <source>
        <dbReference type="SAM" id="MobiDB-lite"/>
    </source>
</evidence>
<dbReference type="Proteomes" id="UP001233999">
    <property type="component" value="Unassembled WGS sequence"/>
</dbReference>
<comment type="caution">
    <text evidence="7">The sequence shown here is derived from an EMBL/GenBank/DDBJ whole genome shotgun (WGS) entry which is preliminary data.</text>
</comment>
<dbReference type="EMBL" id="JASPKZ010000445">
    <property type="protein sequence ID" value="KAJ9600178.1"/>
    <property type="molecule type" value="Genomic_DNA"/>
</dbReference>
<protein>
    <recommendedName>
        <fullName evidence="6">Zinc finger ZPR1-type domain-containing protein</fullName>
    </recommendedName>
</protein>